<protein>
    <submittedName>
        <fullName evidence="2">AAA family ATPase</fullName>
    </submittedName>
</protein>
<keyword evidence="3" id="KW-1185">Reference proteome</keyword>
<dbReference type="GO" id="GO:0016887">
    <property type="term" value="F:ATP hydrolysis activity"/>
    <property type="evidence" value="ECO:0007669"/>
    <property type="project" value="InterPro"/>
</dbReference>
<comment type="caution">
    <text evidence="2">The sequence shown here is derived from an EMBL/GenBank/DDBJ whole genome shotgun (WGS) entry which is preliminary data.</text>
</comment>
<dbReference type="SUPFAM" id="SSF52540">
    <property type="entry name" value="P-loop containing nucleoside triphosphate hydrolases"/>
    <property type="match status" value="1"/>
</dbReference>
<organism evidence="2 3">
    <name type="scientific">Paraburkholderia panacisoli</name>
    <dbReference type="NCBI Taxonomy" id="2603818"/>
    <lineage>
        <taxon>Bacteria</taxon>
        <taxon>Pseudomonadati</taxon>
        <taxon>Pseudomonadota</taxon>
        <taxon>Betaproteobacteria</taxon>
        <taxon>Burkholderiales</taxon>
        <taxon>Burkholderiaceae</taxon>
        <taxon>Paraburkholderia</taxon>
    </lineage>
</organism>
<dbReference type="AlphaFoldDB" id="A0A5B0GTH1"/>
<dbReference type="RefSeq" id="WP_149672867.1">
    <property type="nucleotide sequence ID" value="NZ_VTUZ01000020.1"/>
</dbReference>
<feature type="domain" description="ATPase AAA-type core" evidence="1">
    <location>
        <begin position="345"/>
        <end position="442"/>
    </location>
</feature>
<gene>
    <name evidence="2" type="ORF">FVF58_26935</name>
</gene>
<accession>A0A5B0GTH1</accession>
<dbReference type="InterPro" id="IPR051396">
    <property type="entry name" value="Bact_Antivir_Def_Nuclease"/>
</dbReference>
<evidence type="ECO:0000259" key="1">
    <source>
        <dbReference type="Pfam" id="PF13304"/>
    </source>
</evidence>
<dbReference type="InterPro" id="IPR027417">
    <property type="entry name" value="P-loop_NTPase"/>
</dbReference>
<sequence length="537" mass="59240">MSERVYFGLGPDAARMVPEGSILVYPSTDSWNDFGFKTLCEYVLSEQGKTTSGTFRLAFVNGGEEVHEDIARQVKSGNAAPASQFSPFFSIQTGMERYRSIVQERGPSGAKELLSNLHDLVALNRTSPAPKWLDAALGSEHFHKSFLRASDTFFAYYHAAPVLDGLEYESFQTAPSALTLSFELAGFPSPHIFNFRFSSDSSPAKRFAVVIGNNGVGKSRALHEIASSVLEDRRTLHDGRGGRPQISRLLAIGTPGEAEHTFPQAYSPGQTTPYYRLAALETRSEDSLPNILIRLSRDRENLGTMQRWSIFEDAVEKVLPFDDLCLKARIDSLASSGVVPLRHLRSRGEQASANSIQMVDSTGTLYRLIDGNPVPLSSGQISFIRLAAQMSLFIENGTLVLLDEPETHLHPNLITDLVAIIDRILYLSGSIAIAATHSAYLVREVTRSQVHIVSISDPGRVTVVQPRLKTFGADVGAISQFVFGDSIVNRLINDLEAELDKSTDAAIRWLESVKEELSTEATMHLRREIERRSGRLQ</sequence>
<dbReference type="EMBL" id="VTUZ01000020">
    <property type="protein sequence ID" value="KAA1006216.1"/>
    <property type="molecule type" value="Genomic_DNA"/>
</dbReference>
<dbReference type="Gene3D" id="3.40.50.300">
    <property type="entry name" value="P-loop containing nucleotide triphosphate hydrolases"/>
    <property type="match status" value="1"/>
</dbReference>
<dbReference type="PANTHER" id="PTHR43581:SF2">
    <property type="entry name" value="EXCINUCLEASE ATPASE SUBUNIT"/>
    <property type="match status" value="1"/>
</dbReference>
<evidence type="ECO:0000313" key="3">
    <source>
        <dbReference type="Proteomes" id="UP000325273"/>
    </source>
</evidence>
<reference evidence="2 3" key="1">
    <citation type="submission" date="2019-08" db="EMBL/GenBank/DDBJ databases">
        <title>Paraburkholderia sp. DCY113.</title>
        <authorList>
            <person name="Kang J."/>
        </authorList>
    </citation>
    <scope>NUCLEOTIDE SEQUENCE [LARGE SCALE GENOMIC DNA]</scope>
    <source>
        <strain evidence="2 3">DCY113</strain>
    </source>
</reference>
<dbReference type="PANTHER" id="PTHR43581">
    <property type="entry name" value="ATP/GTP PHOSPHATASE"/>
    <property type="match status" value="1"/>
</dbReference>
<dbReference type="Pfam" id="PF13304">
    <property type="entry name" value="AAA_21"/>
    <property type="match status" value="1"/>
</dbReference>
<name>A0A5B0GTH1_9BURK</name>
<dbReference type="Proteomes" id="UP000325273">
    <property type="component" value="Unassembled WGS sequence"/>
</dbReference>
<dbReference type="InterPro" id="IPR003959">
    <property type="entry name" value="ATPase_AAA_core"/>
</dbReference>
<evidence type="ECO:0000313" key="2">
    <source>
        <dbReference type="EMBL" id="KAA1006216.1"/>
    </source>
</evidence>
<proteinExistence type="predicted"/>
<dbReference type="GO" id="GO:0005524">
    <property type="term" value="F:ATP binding"/>
    <property type="evidence" value="ECO:0007669"/>
    <property type="project" value="InterPro"/>
</dbReference>